<keyword evidence="11" id="KW-1185">Reference proteome</keyword>
<dbReference type="InterPro" id="IPR001841">
    <property type="entry name" value="Znf_RING"/>
</dbReference>
<feature type="domain" description="RING-type" evidence="9">
    <location>
        <begin position="191"/>
        <end position="232"/>
    </location>
</feature>
<dbReference type="EC" id="2.3.2.27" evidence="2"/>
<keyword evidence="6" id="KW-0833">Ubl conjugation pathway</keyword>
<comment type="catalytic activity">
    <reaction evidence="1">
        <text>S-ubiquitinyl-[E2 ubiquitin-conjugating enzyme]-L-cysteine + [acceptor protein]-L-lysine = [E2 ubiquitin-conjugating enzyme]-L-cysteine + N(6)-ubiquitinyl-[acceptor protein]-L-lysine.</text>
        <dbReference type="EC" id="2.3.2.27"/>
    </reaction>
</comment>
<evidence type="ECO:0000313" key="10">
    <source>
        <dbReference type="EMBL" id="KAF9614619.1"/>
    </source>
</evidence>
<keyword evidence="3" id="KW-0808">Transferase</keyword>
<comment type="caution">
    <text evidence="10">The sequence shown here is derived from an EMBL/GenBank/DDBJ whole genome shotgun (WGS) entry which is preliminary data.</text>
</comment>
<dbReference type="AlphaFoldDB" id="A0A835M5H9"/>
<gene>
    <name evidence="10" type="ORF">IFM89_019596</name>
</gene>
<evidence type="ECO:0000256" key="3">
    <source>
        <dbReference type="ARBA" id="ARBA00022679"/>
    </source>
</evidence>
<dbReference type="CDD" id="cd16454">
    <property type="entry name" value="RING-H2_PA-TM-RING"/>
    <property type="match status" value="1"/>
</dbReference>
<evidence type="ECO:0000256" key="2">
    <source>
        <dbReference type="ARBA" id="ARBA00012483"/>
    </source>
</evidence>
<dbReference type="Proteomes" id="UP000631114">
    <property type="component" value="Unassembled WGS sequence"/>
</dbReference>
<reference evidence="10 11" key="1">
    <citation type="submission" date="2020-10" db="EMBL/GenBank/DDBJ databases">
        <title>The Coptis chinensis genome and diversification of protoberbering-type alkaloids.</title>
        <authorList>
            <person name="Wang B."/>
            <person name="Shu S."/>
            <person name="Song C."/>
            <person name="Liu Y."/>
        </authorList>
    </citation>
    <scope>NUCLEOTIDE SEQUENCE [LARGE SCALE GENOMIC DNA]</scope>
    <source>
        <strain evidence="10">HL-2020</strain>
        <tissue evidence="10">Leaf</tissue>
    </source>
</reference>
<evidence type="ECO:0000256" key="5">
    <source>
        <dbReference type="ARBA" id="ARBA00022771"/>
    </source>
</evidence>
<dbReference type="PROSITE" id="PS50089">
    <property type="entry name" value="ZF_RING_2"/>
    <property type="match status" value="1"/>
</dbReference>
<organism evidence="10 11">
    <name type="scientific">Coptis chinensis</name>
    <dbReference type="NCBI Taxonomy" id="261450"/>
    <lineage>
        <taxon>Eukaryota</taxon>
        <taxon>Viridiplantae</taxon>
        <taxon>Streptophyta</taxon>
        <taxon>Embryophyta</taxon>
        <taxon>Tracheophyta</taxon>
        <taxon>Spermatophyta</taxon>
        <taxon>Magnoliopsida</taxon>
        <taxon>Ranunculales</taxon>
        <taxon>Ranunculaceae</taxon>
        <taxon>Coptidoideae</taxon>
        <taxon>Coptis</taxon>
    </lineage>
</organism>
<keyword evidence="7" id="KW-0862">Zinc</keyword>
<protein>
    <recommendedName>
        <fullName evidence="2">RING-type E3 ubiquitin transferase</fullName>
        <ecNumber evidence="2">2.3.2.27</ecNumber>
    </recommendedName>
</protein>
<sequence>MSTDEVPVQYSVKFGKHTTLSCDQDRVENVNDSCVIIKVSITQVDQCTTIDGDQIGLGVIDGPFVINSVRLRFSFLRKSKVGQFIPGLWSVLESYPNKESSLIQQHISKTCEDVANALQRIKPREFVIEIPVEVTRTVILDEIDDEEEFEQSLLEVIDEASGNKLVPAAPSSVEALKSKKIDKHDSKRTACAVCLDEYLIGVYVTEMPCSHMYHKHCIESWLRTTNTCPLCRCGLPTAVS</sequence>
<evidence type="ECO:0000256" key="7">
    <source>
        <dbReference type="ARBA" id="ARBA00022833"/>
    </source>
</evidence>
<proteinExistence type="predicted"/>
<dbReference type="SUPFAM" id="SSF57850">
    <property type="entry name" value="RING/U-box"/>
    <property type="match status" value="1"/>
</dbReference>
<keyword evidence="4" id="KW-0479">Metal-binding</keyword>
<dbReference type="PANTHER" id="PTHR15710">
    <property type="entry name" value="E3 UBIQUITIN-PROTEIN LIGASE PRAJA"/>
    <property type="match status" value="1"/>
</dbReference>
<name>A0A835M5H9_9MAGN</name>
<evidence type="ECO:0000313" key="11">
    <source>
        <dbReference type="Proteomes" id="UP000631114"/>
    </source>
</evidence>
<accession>A0A835M5H9</accession>
<dbReference type="OrthoDB" id="8062037at2759"/>
<dbReference type="GO" id="GO:0016567">
    <property type="term" value="P:protein ubiquitination"/>
    <property type="evidence" value="ECO:0007669"/>
    <property type="project" value="UniProtKB-ARBA"/>
</dbReference>
<dbReference type="EMBL" id="JADFTS010000003">
    <property type="protein sequence ID" value="KAF9614619.1"/>
    <property type="molecule type" value="Genomic_DNA"/>
</dbReference>
<dbReference type="PANTHER" id="PTHR15710:SF217">
    <property type="entry name" value="E3 UBIQUITIN-PROTEIN LIGASE RDUF2"/>
    <property type="match status" value="1"/>
</dbReference>
<dbReference type="GO" id="GO:0008270">
    <property type="term" value="F:zinc ion binding"/>
    <property type="evidence" value="ECO:0007669"/>
    <property type="project" value="UniProtKB-KW"/>
</dbReference>
<dbReference type="InterPro" id="IPR013083">
    <property type="entry name" value="Znf_RING/FYVE/PHD"/>
</dbReference>
<dbReference type="Gene3D" id="3.30.40.10">
    <property type="entry name" value="Zinc/RING finger domain, C3HC4 (zinc finger)"/>
    <property type="match status" value="1"/>
</dbReference>
<evidence type="ECO:0000256" key="6">
    <source>
        <dbReference type="ARBA" id="ARBA00022786"/>
    </source>
</evidence>
<dbReference type="FunFam" id="3.30.40.10:FF:000127">
    <property type="entry name" value="E3 ubiquitin-protein ligase RNF181"/>
    <property type="match status" value="1"/>
</dbReference>
<evidence type="ECO:0000259" key="9">
    <source>
        <dbReference type="PROSITE" id="PS50089"/>
    </source>
</evidence>
<dbReference type="Pfam" id="PF13639">
    <property type="entry name" value="zf-RING_2"/>
    <property type="match status" value="1"/>
</dbReference>
<dbReference type="GO" id="GO:0061630">
    <property type="term" value="F:ubiquitin protein ligase activity"/>
    <property type="evidence" value="ECO:0007669"/>
    <property type="project" value="UniProtKB-EC"/>
</dbReference>
<evidence type="ECO:0000256" key="4">
    <source>
        <dbReference type="ARBA" id="ARBA00022723"/>
    </source>
</evidence>
<dbReference type="GO" id="GO:0005737">
    <property type="term" value="C:cytoplasm"/>
    <property type="evidence" value="ECO:0007669"/>
    <property type="project" value="TreeGrafter"/>
</dbReference>
<evidence type="ECO:0000256" key="8">
    <source>
        <dbReference type="PROSITE-ProRule" id="PRU00175"/>
    </source>
</evidence>
<dbReference type="SMART" id="SM00184">
    <property type="entry name" value="RING"/>
    <property type="match status" value="1"/>
</dbReference>
<keyword evidence="5 8" id="KW-0863">Zinc-finger</keyword>
<evidence type="ECO:0000256" key="1">
    <source>
        <dbReference type="ARBA" id="ARBA00000900"/>
    </source>
</evidence>